<evidence type="ECO:0000313" key="3">
    <source>
        <dbReference type="Proteomes" id="UP001160625"/>
    </source>
</evidence>
<dbReference type="Proteomes" id="UP001160625">
    <property type="component" value="Unassembled WGS sequence"/>
</dbReference>
<sequence length="583" mass="61417">MATDPSGIIANLLAGTGYGRTVGDYQQQNIQNQLGQQQLAMSALQAQALQQKQAQEARWQAWSADYAKDPTPQKLSQGIMMFPDQADALQKSYQVMDEPARISRVTQLSQIYNAANAGRADLASQQIDGIINAEKQQGIDTSEAEGIKASLAAGDKDALTQLKAFAQAHLAAASPEFAKAIGVTGGDKDSTHVINPGGALVDNSGRELYRATDAAPKYQVVKNADGSESIVSLGGGDPSSGTAAAPGGSGAPLSVRLNNPGAIRSNPSNRWQGQVGDQNGFVQFDTPENGARAHRIVIGNQIKNGYDTPLKWAQHYAPASDGNNPQAYAQTVADGLGIGINDKIPLSAVPKVAAISARVEAGGTPSPASQGNGARTIYTSQGGKQGYSILTPQEVSAIPGLDPQTVYQRSPTGEISAVGGQNKSQLKPWPQQALSARSTNTASLTNIDNALRLLDPKNDSPQAKAARNAIGPTTGSLGTTFTNWNDPAGTNFRAQIGQIGGVIIKDISGAAVSAAEDERLKKWVPGVTDSPSAARAKLMNLRREIVQRNQAMDDTFSEDQGYRPFKQQDQASSGFRILRVRPK</sequence>
<evidence type="ECO:0000313" key="2">
    <source>
        <dbReference type="EMBL" id="MDH7638961.1"/>
    </source>
</evidence>
<accession>A0ABT6N3L3</accession>
<evidence type="ECO:0000256" key="1">
    <source>
        <dbReference type="SAM" id="MobiDB-lite"/>
    </source>
</evidence>
<reference evidence="2" key="1">
    <citation type="submission" date="2023-04" db="EMBL/GenBank/DDBJ databases">
        <title>Sphingomonas sp. MAHUQ-71 isolated from rice field.</title>
        <authorList>
            <person name="Huq M.A."/>
        </authorList>
    </citation>
    <scope>NUCLEOTIDE SEQUENCE</scope>
    <source>
        <strain evidence="2">MAHUQ-71</strain>
    </source>
</reference>
<organism evidence="2 3">
    <name type="scientific">Sphingomonas oryzagri</name>
    <dbReference type="NCBI Taxonomy" id="3042314"/>
    <lineage>
        <taxon>Bacteria</taxon>
        <taxon>Pseudomonadati</taxon>
        <taxon>Pseudomonadota</taxon>
        <taxon>Alphaproteobacteria</taxon>
        <taxon>Sphingomonadales</taxon>
        <taxon>Sphingomonadaceae</taxon>
        <taxon>Sphingomonas</taxon>
    </lineage>
</organism>
<keyword evidence="3" id="KW-1185">Reference proteome</keyword>
<gene>
    <name evidence="2" type="ORF">QGN17_09485</name>
</gene>
<protein>
    <submittedName>
        <fullName evidence="2">Uncharacterized protein</fullName>
    </submittedName>
</protein>
<name>A0ABT6N3L3_9SPHN</name>
<comment type="caution">
    <text evidence="2">The sequence shown here is derived from an EMBL/GenBank/DDBJ whole genome shotgun (WGS) entry which is preliminary data.</text>
</comment>
<feature type="region of interest" description="Disordered" evidence="1">
    <location>
        <begin position="554"/>
        <end position="583"/>
    </location>
</feature>
<dbReference type="EMBL" id="JARYGZ010000001">
    <property type="protein sequence ID" value="MDH7638961.1"/>
    <property type="molecule type" value="Genomic_DNA"/>
</dbReference>
<proteinExistence type="predicted"/>
<feature type="region of interest" description="Disordered" evidence="1">
    <location>
        <begin position="229"/>
        <end position="253"/>
    </location>
</feature>
<dbReference type="RefSeq" id="WP_281044233.1">
    <property type="nucleotide sequence ID" value="NZ_JARYGZ010000001.1"/>
</dbReference>